<keyword evidence="2" id="KW-0378">Hydrolase</keyword>
<name>A0A977KXL6_9CYAN</name>
<organism evidence="2">
    <name type="scientific">Woronichinia naegeliana WA131</name>
    <dbReference type="NCBI Taxonomy" id="2824559"/>
    <lineage>
        <taxon>Bacteria</taxon>
        <taxon>Bacillati</taxon>
        <taxon>Cyanobacteriota</taxon>
        <taxon>Cyanophyceae</taxon>
        <taxon>Synechococcales</taxon>
        <taxon>Coelosphaeriaceae</taxon>
        <taxon>Woronichinia</taxon>
    </lineage>
</organism>
<sequence length="192" mass="21859">MTAIVLNLKPFIEFTDQQFYQLCQEHQGLKFERTAEGELVIVSPVGGESGSREADLIGDLVYWNRQTQLGKVFSSSTCFKLPLGGNRSPDVAWISLPRWQQLTGEQQKTFPPLCPDFLIELRSESDSIAILKLKMEEYIDNGLRLGWLIDPQNHCVAIYRPSQDPQWLDHPQIMTGETILPGFTFTVSKLWS</sequence>
<feature type="domain" description="Putative restriction endonuclease" evidence="1">
    <location>
        <begin position="17"/>
        <end position="187"/>
    </location>
</feature>
<dbReference type="CDD" id="cd06260">
    <property type="entry name" value="DUF820-like"/>
    <property type="match status" value="1"/>
</dbReference>
<evidence type="ECO:0000259" key="1">
    <source>
        <dbReference type="Pfam" id="PF05685"/>
    </source>
</evidence>
<accession>A0A977KXL6</accession>
<evidence type="ECO:0000313" key="2">
    <source>
        <dbReference type="EMBL" id="UXE61732.1"/>
    </source>
</evidence>
<dbReference type="Gene3D" id="3.90.1570.10">
    <property type="entry name" value="tt1808, chain A"/>
    <property type="match status" value="1"/>
</dbReference>
<dbReference type="GO" id="GO:0004519">
    <property type="term" value="F:endonuclease activity"/>
    <property type="evidence" value="ECO:0007669"/>
    <property type="project" value="UniProtKB-KW"/>
</dbReference>
<reference evidence="2" key="1">
    <citation type="submission" date="2021-04" db="EMBL/GenBank/DDBJ databases">
        <title>Genome sequence of Woronichinia naegeliana from Washington state freshwater lake bloom.</title>
        <authorList>
            <person name="Dreher T.W."/>
        </authorList>
    </citation>
    <scope>NUCLEOTIDE SEQUENCE</scope>
    <source>
        <strain evidence="2">WA131</strain>
    </source>
</reference>
<dbReference type="InterPro" id="IPR012296">
    <property type="entry name" value="Nuclease_put_TT1808"/>
</dbReference>
<dbReference type="SUPFAM" id="SSF52980">
    <property type="entry name" value="Restriction endonuclease-like"/>
    <property type="match status" value="1"/>
</dbReference>
<dbReference type="EMBL" id="CP073041">
    <property type="protein sequence ID" value="UXE61732.1"/>
    <property type="molecule type" value="Genomic_DNA"/>
</dbReference>
<dbReference type="PANTHER" id="PTHR34107:SF6">
    <property type="entry name" value="SLR0981 PROTEIN"/>
    <property type="match status" value="1"/>
</dbReference>
<dbReference type="InterPro" id="IPR008538">
    <property type="entry name" value="Uma2"/>
</dbReference>
<dbReference type="PANTHER" id="PTHR34107">
    <property type="entry name" value="SLL0198 PROTEIN-RELATED"/>
    <property type="match status" value="1"/>
</dbReference>
<gene>
    <name evidence="2" type="ORF">KA717_01895</name>
</gene>
<dbReference type="InterPro" id="IPR011335">
    <property type="entry name" value="Restrct_endonuc-II-like"/>
</dbReference>
<proteinExistence type="predicted"/>
<dbReference type="Pfam" id="PF05685">
    <property type="entry name" value="Uma2"/>
    <property type="match status" value="1"/>
</dbReference>
<dbReference type="Proteomes" id="UP001065613">
    <property type="component" value="Chromosome"/>
</dbReference>
<keyword evidence="2" id="KW-0255">Endonuclease</keyword>
<keyword evidence="2" id="KW-0540">Nuclease</keyword>
<dbReference type="KEGG" id="wna:KA717_01895"/>
<protein>
    <submittedName>
        <fullName evidence="2">Uma2 family endonuclease</fullName>
    </submittedName>
</protein>
<dbReference type="AlphaFoldDB" id="A0A977KXL6"/>